<evidence type="ECO:0000313" key="2">
    <source>
        <dbReference type="EMBL" id="SBW85369.1"/>
    </source>
</evidence>
<feature type="transmembrane region" description="Helical" evidence="1">
    <location>
        <begin position="22"/>
        <end position="41"/>
    </location>
</feature>
<keyword evidence="2" id="KW-0614">Plasmid</keyword>
<gene>
    <name evidence="2" type="ORF">PVE_P0330</name>
</gene>
<reference evidence="3" key="1">
    <citation type="submission" date="2016-07" db="EMBL/GenBank/DDBJ databases">
        <authorList>
            <person name="Florea S."/>
            <person name="Webb J.S."/>
            <person name="Jaromczyk J."/>
            <person name="Schardl C.L."/>
        </authorList>
    </citation>
    <scope>NUCLEOTIDE SEQUENCE [LARGE SCALE GENOMIC DNA]</scope>
    <source>
        <strain evidence="3">1YdBTEX2</strain>
        <plasmid evidence="3">Plasmid pve_Plasmid</plasmid>
    </source>
</reference>
<sequence>MDLFVYVLAMICGSNQYESELFFSHVTVCIGTPLLTTLMFFRRCSSIKQSK</sequence>
<organism evidence="2 3">
    <name type="scientific">Pseudomonas veronii 1YdBTEX2</name>
    <dbReference type="NCBI Taxonomy" id="1295141"/>
    <lineage>
        <taxon>Bacteria</taxon>
        <taxon>Pseudomonadati</taxon>
        <taxon>Pseudomonadota</taxon>
        <taxon>Gammaproteobacteria</taxon>
        <taxon>Pseudomonadales</taxon>
        <taxon>Pseudomonadaceae</taxon>
        <taxon>Pseudomonas</taxon>
    </lineage>
</organism>
<proteinExistence type="predicted"/>
<name>A0A1D3KAI0_PSEVE</name>
<evidence type="ECO:0000256" key="1">
    <source>
        <dbReference type="SAM" id="Phobius"/>
    </source>
</evidence>
<accession>A0A1D3KAI0</accession>
<evidence type="ECO:0000313" key="3">
    <source>
        <dbReference type="Proteomes" id="UP000245431"/>
    </source>
</evidence>
<dbReference type="Proteomes" id="UP000245431">
    <property type="component" value="Plasmid PVE_plasmid"/>
</dbReference>
<keyword evidence="1" id="KW-1133">Transmembrane helix</keyword>
<dbReference type="EMBL" id="LT599585">
    <property type="protein sequence ID" value="SBW85369.1"/>
    <property type="molecule type" value="Genomic_DNA"/>
</dbReference>
<geneLocation type="plasmid" evidence="3">
    <name>pve_Plasmid</name>
</geneLocation>
<protein>
    <submittedName>
        <fullName evidence="2">Hypothetical membrane protein</fullName>
    </submittedName>
</protein>
<keyword evidence="1" id="KW-0812">Transmembrane</keyword>
<dbReference type="AlphaFoldDB" id="A0A1D3KAI0"/>
<keyword evidence="1" id="KW-0472">Membrane</keyword>